<evidence type="ECO:0000313" key="1">
    <source>
        <dbReference type="EMBL" id="KAF2494773.1"/>
    </source>
</evidence>
<dbReference type="EMBL" id="MU004190">
    <property type="protein sequence ID" value="KAF2494773.1"/>
    <property type="molecule type" value="Genomic_DNA"/>
</dbReference>
<dbReference type="PANTHER" id="PTHR42085:SF2">
    <property type="entry name" value="F-BOX DOMAIN-CONTAINING PROTEIN"/>
    <property type="match status" value="1"/>
</dbReference>
<gene>
    <name evidence="1" type="ORF">BU16DRAFT_47669</name>
</gene>
<keyword evidence="2" id="KW-1185">Reference proteome</keyword>
<reference evidence="1" key="1">
    <citation type="journal article" date="2020" name="Stud. Mycol.">
        <title>101 Dothideomycetes genomes: a test case for predicting lifestyles and emergence of pathogens.</title>
        <authorList>
            <person name="Haridas S."/>
            <person name="Albert R."/>
            <person name="Binder M."/>
            <person name="Bloem J."/>
            <person name="Labutti K."/>
            <person name="Salamov A."/>
            <person name="Andreopoulos B."/>
            <person name="Baker S."/>
            <person name="Barry K."/>
            <person name="Bills G."/>
            <person name="Bluhm B."/>
            <person name="Cannon C."/>
            <person name="Castanera R."/>
            <person name="Culley D."/>
            <person name="Daum C."/>
            <person name="Ezra D."/>
            <person name="Gonzalez J."/>
            <person name="Henrissat B."/>
            <person name="Kuo A."/>
            <person name="Liang C."/>
            <person name="Lipzen A."/>
            <person name="Lutzoni F."/>
            <person name="Magnuson J."/>
            <person name="Mondo S."/>
            <person name="Nolan M."/>
            <person name="Ohm R."/>
            <person name="Pangilinan J."/>
            <person name="Park H.-J."/>
            <person name="Ramirez L."/>
            <person name="Alfaro M."/>
            <person name="Sun H."/>
            <person name="Tritt A."/>
            <person name="Yoshinaga Y."/>
            <person name="Zwiers L.-H."/>
            <person name="Turgeon B."/>
            <person name="Goodwin S."/>
            <person name="Spatafora J."/>
            <person name="Crous P."/>
            <person name="Grigoriev I."/>
        </authorList>
    </citation>
    <scope>NUCLEOTIDE SEQUENCE</scope>
    <source>
        <strain evidence="1">CBS 269.34</strain>
    </source>
</reference>
<name>A0A6A6QSQ4_9PEZI</name>
<organism evidence="1 2">
    <name type="scientific">Lophium mytilinum</name>
    <dbReference type="NCBI Taxonomy" id="390894"/>
    <lineage>
        <taxon>Eukaryota</taxon>
        <taxon>Fungi</taxon>
        <taxon>Dikarya</taxon>
        <taxon>Ascomycota</taxon>
        <taxon>Pezizomycotina</taxon>
        <taxon>Dothideomycetes</taxon>
        <taxon>Pleosporomycetidae</taxon>
        <taxon>Mytilinidiales</taxon>
        <taxon>Mytilinidiaceae</taxon>
        <taxon>Lophium</taxon>
    </lineage>
</organism>
<evidence type="ECO:0000313" key="2">
    <source>
        <dbReference type="Proteomes" id="UP000799750"/>
    </source>
</evidence>
<dbReference type="PANTHER" id="PTHR42085">
    <property type="entry name" value="F-BOX DOMAIN-CONTAINING PROTEIN"/>
    <property type="match status" value="1"/>
</dbReference>
<dbReference type="OrthoDB" id="5229512at2759"/>
<dbReference type="InterPro" id="IPR038883">
    <property type="entry name" value="AN11006-like"/>
</dbReference>
<sequence length="447" mass="52144">MRRSLHNQASSPPRFVDPISVLRMQPAQSHIDTFRFLDLPPEIRNEIFKNLLCTFKPHDRPEKLWFSFTERVHFPKGSHDSKFPRNARKVRHSVETQILRVSKQVYHEAYDVMLKENLFVRITYNGTQVNPVVLINVPVITMDREHILAFKGYAMHHCMYVDDASDSVSEFMVLHRDLDIFCDSLAKANFSKSFFTDKCEHVLNLFDRSSASHALTTKFQERLLKPYVNRSLHGFPRFQISGSLDHALWRRALASITFTFTTSALAIEWCLRAIDKMKNLPIEKVAMFGADLAASMICLRQSKNWDALLADGGPEFQRRFESCAFSVCDSALQSVLALDVNFVKEALLKVDNNYFNIRLYAHLHRSSKYRSLMSIQCKVVRAFSRDSSPDETYRMKQRLREWQDRYSLFWKACWGQISVLETRYNEQTSADVKISDETRGRQEWVQN</sequence>
<proteinExistence type="predicted"/>
<protein>
    <recommendedName>
        <fullName evidence="3">F-box domain-containing protein</fullName>
    </recommendedName>
</protein>
<dbReference type="Proteomes" id="UP000799750">
    <property type="component" value="Unassembled WGS sequence"/>
</dbReference>
<accession>A0A6A6QSQ4</accession>
<dbReference type="AlphaFoldDB" id="A0A6A6QSQ4"/>
<evidence type="ECO:0008006" key="3">
    <source>
        <dbReference type="Google" id="ProtNLM"/>
    </source>
</evidence>